<keyword evidence="2" id="KW-1185">Reference proteome</keyword>
<dbReference type="Gene3D" id="3.40.50.1400">
    <property type="match status" value="2"/>
</dbReference>
<dbReference type="PANTHER" id="PTHR33542">
    <property type="entry name" value="SIROHYDROCHLORIN FERROCHELATASE, CHLOROPLASTIC"/>
    <property type="match status" value="1"/>
</dbReference>
<dbReference type="EMBL" id="VWXX01000004">
    <property type="protein sequence ID" value="KAA6186611.1"/>
    <property type="molecule type" value="Genomic_DNA"/>
</dbReference>
<name>A0A5M8FRZ1_9GAMM</name>
<proteinExistence type="predicted"/>
<accession>A0A5M8FRZ1</accession>
<evidence type="ECO:0000313" key="2">
    <source>
        <dbReference type="Proteomes" id="UP000322981"/>
    </source>
</evidence>
<dbReference type="OrthoDB" id="6146280at2"/>
<sequence length="272" mass="29315">MIILLDNGSTRPEATRNLRRLAAALSARTGRTIHPVSLLHASRIDPADLDGVRADILEPFLLHQCEQGQRDFTILPLFFGPSRALEQFIPDLVERMAQQIGPLRVKVADVLCPLPAGEPGLVDILADHVTATVARHGLQAPRVVLVDHGSPVPAVTAVRHWLAARLAERLHGVQGVSEAVMERRPGAEYDFNGALLADWLAQIGSGSPVTEVVLAMQFISPGRHAGVGGDIESISQEAMAQQPGLRVLPSPLLGEHPRLLDILTQRLVTVDA</sequence>
<reference evidence="1 2" key="1">
    <citation type="submission" date="2019-09" db="EMBL/GenBank/DDBJ databases">
        <title>Whole-genome sequence of the purple sulfur bacterium Thiohalocapsa marina DSM 19078.</title>
        <authorList>
            <person name="Kyndt J.A."/>
            <person name="Meyer T.E."/>
        </authorList>
    </citation>
    <scope>NUCLEOTIDE SEQUENCE [LARGE SCALE GENOMIC DNA]</scope>
    <source>
        <strain evidence="1 2">DSM 19078</strain>
    </source>
</reference>
<dbReference type="InterPro" id="IPR050963">
    <property type="entry name" value="Sirohydro_Cobaltochel/CbiX"/>
</dbReference>
<dbReference type="Proteomes" id="UP000322981">
    <property type="component" value="Unassembled WGS sequence"/>
</dbReference>
<dbReference type="RefSeq" id="WP_150090804.1">
    <property type="nucleotide sequence ID" value="NZ_JBFUOH010000052.1"/>
</dbReference>
<comment type="caution">
    <text evidence="1">The sequence shown here is derived from an EMBL/GenBank/DDBJ whole genome shotgun (WGS) entry which is preliminary data.</text>
</comment>
<gene>
    <name evidence="1" type="ORF">F2Q65_04325</name>
</gene>
<dbReference type="PANTHER" id="PTHR33542:SF3">
    <property type="entry name" value="SIROHYDROCHLORIN FERROCHELATASE, CHLOROPLASTIC"/>
    <property type="match status" value="1"/>
</dbReference>
<dbReference type="SUPFAM" id="SSF53800">
    <property type="entry name" value="Chelatase"/>
    <property type="match status" value="1"/>
</dbReference>
<evidence type="ECO:0000313" key="1">
    <source>
        <dbReference type="EMBL" id="KAA6186611.1"/>
    </source>
</evidence>
<dbReference type="AlphaFoldDB" id="A0A5M8FRZ1"/>
<protein>
    <submittedName>
        <fullName evidence="1">Cobalamin biosynthesis protein CbiX</fullName>
    </submittedName>
</protein>
<organism evidence="1 2">
    <name type="scientific">Thiohalocapsa marina</name>
    <dbReference type="NCBI Taxonomy" id="424902"/>
    <lineage>
        <taxon>Bacteria</taxon>
        <taxon>Pseudomonadati</taxon>
        <taxon>Pseudomonadota</taxon>
        <taxon>Gammaproteobacteria</taxon>
        <taxon>Chromatiales</taxon>
        <taxon>Chromatiaceae</taxon>
        <taxon>Thiohalocapsa</taxon>
    </lineage>
</organism>